<dbReference type="RefSeq" id="WP_192775026.1">
    <property type="nucleotide sequence ID" value="NZ_BAAASY010000045.1"/>
</dbReference>
<evidence type="ECO:0008006" key="3">
    <source>
        <dbReference type="Google" id="ProtNLM"/>
    </source>
</evidence>
<accession>A0ABR9KCS0</accession>
<protein>
    <recommendedName>
        <fullName evidence="3">Sel1 repeat family protein</fullName>
    </recommendedName>
</protein>
<evidence type="ECO:0000313" key="2">
    <source>
        <dbReference type="Proteomes" id="UP000661607"/>
    </source>
</evidence>
<organism evidence="1 2">
    <name type="scientific">Nonomuraea africana</name>
    <dbReference type="NCBI Taxonomy" id="46171"/>
    <lineage>
        <taxon>Bacteria</taxon>
        <taxon>Bacillati</taxon>
        <taxon>Actinomycetota</taxon>
        <taxon>Actinomycetes</taxon>
        <taxon>Streptosporangiales</taxon>
        <taxon>Streptosporangiaceae</taxon>
        <taxon>Nonomuraea</taxon>
    </lineage>
</organism>
<sequence>MTHEQGAALRAFIAQLNELRDQAGEPSLPFLRKLSRGPLPNGEQGRELANSTTQEILSGKRRLPPSWAWVVSFVAACHEAARKGNLDVGPMDMAIWRTRWLHAKNSGRAATIPDGGPFPVPPAGAGLATNSPADQLTAEELIQCYLDTHGRVGARLARLAVNGDADACFELALLTLLRGWGHDGMAWLGRAVDAGHEGAMALQDAHDLRTQAADVAYRHGCALEAGGATRASIAHCFYRLAAETGHPEAVAKITGMTTPPHPTPSATPLPAPVSGVSFTEHLPGLLDDACADHRSCRFGLSWHAIESLPEQSISIPASDPPAPSGLMQSPVRVPVRLVSLAPVTTRMFPSSTASDLADRI</sequence>
<evidence type="ECO:0000313" key="1">
    <source>
        <dbReference type="EMBL" id="MBE1559807.1"/>
    </source>
</evidence>
<dbReference type="EMBL" id="JADBEF010000001">
    <property type="protein sequence ID" value="MBE1559807.1"/>
    <property type="molecule type" value="Genomic_DNA"/>
</dbReference>
<name>A0ABR9KCS0_9ACTN</name>
<dbReference type="Proteomes" id="UP000661607">
    <property type="component" value="Unassembled WGS sequence"/>
</dbReference>
<gene>
    <name evidence="1" type="ORF">H4W81_002586</name>
</gene>
<reference evidence="1 2" key="1">
    <citation type="submission" date="2020-10" db="EMBL/GenBank/DDBJ databases">
        <title>Sequencing the genomes of 1000 actinobacteria strains.</title>
        <authorList>
            <person name="Klenk H.-P."/>
        </authorList>
    </citation>
    <scope>NUCLEOTIDE SEQUENCE [LARGE SCALE GENOMIC DNA]</scope>
    <source>
        <strain evidence="1 2">DSM 43748</strain>
    </source>
</reference>
<keyword evidence="2" id="KW-1185">Reference proteome</keyword>
<proteinExistence type="predicted"/>
<comment type="caution">
    <text evidence="1">The sequence shown here is derived from an EMBL/GenBank/DDBJ whole genome shotgun (WGS) entry which is preliminary data.</text>
</comment>